<feature type="transmembrane region" description="Helical" evidence="2">
    <location>
        <begin position="19"/>
        <end position="36"/>
    </location>
</feature>
<dbReference type="Proteomes" id="UP001498476">
    <property type="component" value="Unassembled WGS sequence"/>
</dbReference>
<evidence type="ECO:0000313" key="4">
    <source>
        <dbReference type="Proteomes" id="UP001498476"/>
    </source>
</evidence>
<keyword evidence="4" id="KW-1185">Reference proteome</keyword>
<feature type="region of interest" description="Disordered" evidence="1">
    <location>
        <begin position="668"/>
        <end position="700"/>
    </location>
</feature>
<evidence type="ECO:0000256" key="1">
    <source>
        <dbReference type="SAM" id="MobiDB-lite"/>
    </source>
</evidence>
<comment type="caution">
    <text evidence="3">The sequence shown here is derived from an EMBL/GenBank/DDBJ whole genome shotgun (WGS) entry which is preliminary data.</text>
</comment>
<dbReference type="EMBL" id="JAZAVJ010000194">
    <property type="protein sequence ID" value="KAK7408232.1"/>
    <property type="molecule type" value="Genomic_DNA"/>
</dbReference>
<accession>A0ABR1GRV3</accession>
<keyword evidence="2" id="KW-0472">Membrane</keyword>
<keyword evidence="2" id="KW-1133">Transmembrane helix</keyword>
<protein>
    <submittedName>
        <fullName evidence="3">Uncharacterized protein</fullName>
    </submittedName>
</protein>
<evidence type="ECO:0000256" key="2">
    <source>
        <dbReference type="SAM" id="Phobius"/>
    </source>
</evidence>
<name>A0ABR1GRV3_9HYPO</name>
<feature type="compositionally biased region" description="Basic and acidic residues" evidence="1">
    <location>
        <begin position="675"/>
        <end position="688"/>
    </location>
</feature>
<sequence length="700" mass="78852">MPATHSLFGRHRRFASRRLTYLIFGLGLFVFAYFVLSPSPAPVSIGPTDVTPPEPESKYTVTSIGETIYKNILNPFLQPSHPPPHQKQDTYEGTSWWADWKWLSVPFSSSVTFDEERALLPPLPERPTIYCYYDSTLKKPSAEKDAESDLLRTWRRAWWAHGFRPIILSPSEAIDNPKYNELQRTEVDPDLKIDLMRWFAWESMGAGVLADYVLFPMAASSDDPLLSYLRKGEYPTLTRWKGFDSGLLAGQSTEVNKVLRTLLDSSSLTTGKSVIEIVSKEAFDVDKAPSSLAYYTPETIKKDYFKVAETIANNRAKGLDSLNILINAHLHTIWQSRFRDGIEVLKPLPDHSTLVVAPALKLAHSLGYCPDSPIPSSCPPNLYRCKTCDAGTTSMKINTPSQYRNTSRVFALGTVPHPWTVASMDNLQKDIDISWIRRESPRDPWLAALTKELLGSSVSGYVRVVRFKQAVADEYASANALWLIAEGEIPSDLDWHFGFTIPHPEEKKVDEKAKGEAAKDEKPKKAKQEAPTAVADKKSEDGKSEDDKKAEEGKERGDDKKKMDNKKAEEAKKGKKGKDTETPAEEVKEQKEKAQVSLSPEEQEAKEKSLFEQAKRIVNLTKLTQETRLRASMEAWNLADTEAWKFTRAYLARRVMERADWEKEEAKYVGGAGSEKGRSAWSRWRDSEEQALAPAPAEGN</sequence>
<evidence type="ECO:0000313" key="3">
    <source>
        <dbReference type="EMBL" id="KAK7408232.1"/>
    </source>
</evidence>
<dbReference type="PANTHER" id="PTHR42055">
    <property type="entry name" value="YALI0E03476P"/>
    <property type="match status" value="1"/>
</dbReference>
<dbReference type="PANTHER" id="PTHR42055:SF1">
    <property type="entry name" value="YALI0E03476P"/>
    <property type="match status" value="1"/>
</dbReference>
<keyword evidence="2" id="KW-0812">Transmembrane</keyword>
<feature type="region of interest" description="Disordered" evidence="1">
    <location>
        <begin position="506"/>
        <end position="607"/>
    </location>
</feature>
<reference evidence="3 4" key="1">
    <citation type="journal article" date="2025" name="Microbiol. Resour. Announc.">
        <title>Draft genome sequences for Neonectria magnoliae and Neonectria punicea, canker pathogens of Liriodendron tulipifera and Acer saccharum in West Virginia.</title>
        <authorList>
            <person name="Petronek H.M."/>
            <person name="Kasson M.T."/>
            <person name="Metheny A.M."/>
            <person name="Stauder C.M."/>
            <person name="Lovett B."/>
            <person name="Lynch S.C."/>
            <person name="Garnas J.R."/>
            <person name="Kasson L.R."/>
            <person name="Stajich J.E."/>
        </authorList>
    </citation>
    <scope>NUCLEOTIDE SEQUENCE [LARGE SCALE GENOMIC DNA]</scope>
    <source>
        <strain evidence="3 4">NRRL 64653</strain>
    </source>
</reference>
<proteinExistence type="predicted"/>
<feature type="compositionally biased region" description="Basic and acidic residues" evidence="1">
    <location>
        <begin position="506"/>
        <end position="528"/>
    </location>
</feature>
<gene>
    <name evidence="3" type="ORF">QQX98_009595</name>
</gene>
<organism evidence="3 4">
    <name type="scientific">Neonectria punicea</name>
    <dbReference type="NCBI Taxonomy" id="979145"/>
    <lineage>
        <taxon>Eukaryota</taxon>
        <taxon>Fungi</taxon>
        <taxon>Dikarya</taxon>
        <taxon>Ascomycota</taxon>
        <taxon>Pezizomycotina</taxon>
        <taxon>Sordariomycetes</taxon>
        <taxon>Hypocreomycetidae</taxon>
        <taxon>Hypocreales</taxon>
        <taxon>Nectriaceae</taxon>
        <taxon>Neonectria</taxon>
    </lineage>
</organism>
<feature type="compositionally biased region" description="Basic and acidic residues" evidence="1">
    <location>
        <begin position="535"/>
        <end position="594"/>
    </location>
</feature>